<feature type="DNA-binding region" description="H-T-H motif" evidence="2">
    <location>
        <begin position="27"/>
        <end position="46"/>
    </location>
</feature>
<feature type="domain" description="HTH tetR-type" evidence="3">
    <location>
        <begin position="4"/>
        <end position="64"/>
    </location>
</feature>
<accession>A0A9X2VQ85</accession>
<sequence length="202" mass="22802">MTKPQRREQILATAAEVFATTGYAHAGMREVATKAGITTPVLYDHFASKADLYAVLLVQQVDSLVDEWSAPVAPVSTYDLFHGRVSSIYAWIEHNEHAWRMIFGEPPRDEDVARVHREGQARATRHLTGLFRSVPRLDLSVDLDRARADELLAEAARSALNAMATWWWSNRDVPREHVVALTTDLLWRGIRDLTGSASHVRY</sequence>
<dbReference type="InterPro" id="IPR050109">
    <property type="entry name" value="HTH-type_TetR-like_transc_reg"/>
</dbReference>
<dbReference type="Proteomes" id="UP001141259">
    <property type="component" value="Unassembled WGS sequence"/>
</dbReference>
<dbReference type="PRINTS" id="PR00455">
    <property type="entry name" value="HTHTETR"/>
</dbReference>
<proteinExistence type="predicted"/>
<dbReference type="GO" id="GO:0000976">
    <property type="term" value="F:transcription cis-regulatory region binding"/>
    <property type="evidence" value="ECO:0007669"/>
    <property type="project" value="TreeGrafter"/>
</dbReference>
<reference evidence="4" key="1">
    <citation type="submission" date="2022-08" db="EMBL/GenBank/DDBJ databases">
        <authorList>
            <person name="Tistechok S."/>
            <person name="Samborskyy M."/>
            <person name="Roman I."/>
        </authorList>
    </citation>
    <scope>NUCLEOTIDE SEQUENCE</scope>
    <source>
        <strain evidence="4">DSM 103496</strain>
    </source>
</reference>
<name>A0A9X2VQ85_9PSEU</name>
<dbReference type="PANTHER" id="PTHR30055:SF226">
    <property type="entry name" value="HTH-TYPE TRANSCRIPTIONAL REGULATOR PKSA"/>
    <property type="match status" value="1"/>
</dbReference>
<dbReference type="EMBL" id="JANYMP010000015">
    <property type="protein sequence ID" value="MCS7480816.1"/>
    <property type="molecule type" value="Genomic_DNA"/>
</dbReference>
<dbReference type="PANTHER" id="PTHR30055">
    <property type="entry name" value="HTH-TYPE TRANSCRIPTIONAL REGULATOR RUTR"/>
    <property type="match status" value="1"/>
</dbReference>
<gene>
    <name evidence="4" type="ORF">NZH93_28500</name>
</gene>
<comment type="caution">
    <text evidence="4">The sequence shown here is derived from an EMBL/GenBank/DDBJ whole genome shotgun (WGS) entry which is preliminary data.</text>
</comment>
<evidence type="ECO:0000259" key="3">
    <source>
        <dbReference type="PROSITE" id="PS50977"/>
    </source>
</evidence>
<organism evidence="4 5">
    <name type="scientific">Umezawaea endophytica</name>
    <dbReference type="NCBI Taxonomy" id="1654476"/>
    <lineage>
        <taxon>Bacteria</taxon>
        <taxon>Bacillati</taxon>
        <taxon>Actinomycetota</taxon>
        <taxon>Actinomycetes</taxon>
        <taxon>Pseudonocardiales</taxon>
        <taxon>Pseudonocardiaceae</taxon>
        <taxon>Umezawaea</taxon>
    </lineage>
</organism>
<evidence type="ECO:0000256" key="2">
    <source>
        <dbReference type="PROSITE-ProRule" id="PRU00335"/>
    </source>
</evidence>
<dbReference type="SUPFAM" id="SSF46689">
    <property type="entry name" value="Homeodomain-like"/>
    <property type="match status" value="1"/>
</dbReference>
<dbReference type="GO" id="GO:0003700">
    <property type="term" value="F:DNA-binding transcription factor activity"/>
    <property type="evidence" value="ECO:0007669"/>
    <property type="project" value="TreeGrafter"/>
</dbReference>
<dbReference type="InterPro" id="IPR001647">
    <property type="entry name" value="HTH_TetR"/>
</dbReference>
<evidence type="ECO:0000313" key="4">
    <source>
        <dbReference type="EMBL" id="MCS7480816.1"/>
    </source>
</evidence>
<keyword evidence="5" id="KW-1185">Reference proteome</keyword>
<dbReference type="Pfam" id="PF00440">
    <property type="entry name" value="TetR_N"/>
    <property type="match status" value="1"/>
</dbReference>
<dbReference type="Gene3D" id="1.10.357.10">
    <property type="entry name" value="Tetracycline Repressor, domain 2"/>
    <property type="match status" value="1"/>
</dbReference>
<dbReference type="RefSeq" id="WP_259626306.1">
    <property type="nucleotide sequence ID" value="NZ_JANYMP010000015.1"/>
</dbReference>
<dbReference type="InterPro" id="IPR009057">
    <property type="entry name" value="Homeodomain-like_sf"/>
</dbReference>
<evidence type="ECO:0000313" key="5">
    <source>
        <dbReference type="Proteomes" id="UP001141259"/>
    </source>
</evidence>
<protein>
    <submittedName>
        <fullName evidence="4">TetR/AcrR family transcriptional regulator</fullName>
    </submittedName>
</protein>
<dbReference type="AlphaFoldDB" id="A0A9X2VQ85"/>
<dbReference type="PROSITE" id="PS50977">
    <property type="entry name" value="HTH_TETR_2"/>
    <property type="match status" value="1"/>
</dbReference>
<keyword evidence="1 2" id="KW-0238">DNA-binding</keyword>
<evidence type="ECO:0000256" key="1">
    <source>
        <dbReference type="ARBA" id="ARBA00023125"/>
    </source>
</evidence>